<dbReference type="OrthoDB" id="5430650at2759"/>
<organism evidence="2 3">
    <name type="scientific">Alectoria fallacina</name>
    <dbReference type="NCBI Taxonomy" id="1903189"/>
    <lineage>
        <taxon>Eukaryota</taxon>
        <taxon>Fungi</taxon>
        <taxon>Dikarya</taxon>
        <taxon>Ascomycota</taxon>
        <taxon>Pezizomycotina</taxon>
        <taxon>Lecanoromycetes</taxon>
        <taxon>OSLEUM clade</taxon>
        <taxon>Lecanoromycetidae</taxon>
        <taxon>Lecanorales</taxon>
        <taxon>Lecanorineae</taxon>
        <taxon>Parmeliaceae</taxon>
        <taxon>Alectoria</taxon>
    </lineage>
</organism>
<evidence type="ECO:0000313" key="2">
    <source>
        <dbReference type="EMBL" id="CAF9921986.1"/>
    </source>
</evidence>
<comment type="caution">
    <text evidence="2">The sequence shown here is derived from an EMBL/GenBank/DDBJ whole genome shotgun (WGS) entry which is preliminary data.</text>
</comment>
<feature type="compositionally biased region" description="Polar residues" evidence="1">
    <location>
        <begin position="98"/>
        <end position="107"/>
    </location>
</feature>
<feature type="region of interest" description="Disordered" evidence="1">
    <location>
        <begin position="60"/>
        <end position="135"/>
    </location>
</feature>
<dbReference type="EMBL" id="CAJPDR010000151">
    <property type="protein sequence ID" value="CAF9921986.1"/>
    <property type="molecule type" value="Genomic_DNA"/>
</dbReference>
<protein>
    <submittedName>
        <fullName evidence="2">Uncharacterized protein</fullName>
    </submittedName>
</protein>
<dbReference type="Proteomes" id="UP000664203">
    <property type="component" value="Unassembled WGS sequence"/>
</dbReference>
<proteinExistence type="predicted"/>
<keyword evidence="3" id="KW-1185">Reference proteome</keyword>
<feature type="compositionally biased region" description="Low complexity" evidence="1">
    <location>
        <begin position="60"/>
        <end position="72"/>
    </location>
</feature>
<dbReference type="AlphaFoldDB" id="A0A8H3F9N6"/>
<gene>
    <name evidence="2" type="ORF">ALECFALPRED_001989</name>
</gene>
<evidence type="ECO:0000256" key="1">
    <source>
        <dbReference type="SAM" id="MobiDB-lite"/>
    </source>
</evidence>
<evidence type="ECO:0000313" key="3">
    <source>
        <dbReference type="Proteomes" id="UP000664203"/>
    </source>
</evidence>
<accession>A0A8H3F9N6</accession>
<reference evidence="2" key="1">
    <citation type="submission" date="2021-03" db="EMBL/GenBank/DDBJ databases">
        <authorList>
            <person name="Tagirdzhanova G."/>
        </authorList>
    </citation>
    <scope>NUCLEOTIDE SEQUENCE</scope>
</reference>
<sequence>MSELKEKELQLVAAMVKNFNGSIYAFVDWNQAALDAGFEDAKNAKTMWSRLAKKFADANAAAAANGNDNNAGEGSTTTLTATPSKKRKAAGTSLVDDSPTNVAQNGRPTKKAKGSGGWVDQLNPENEAAAAKVKT</sequence>
<feature type="compositionally biased region" description="Polar residues" evidence="1">
    <location>
        <begin position="73"/>
        <end position="83"/>
    </location>
</feature>
<name>A0A8H3F9N6_9LECA</name>